<dbReference type="SUPFAM" id="SSF161098">
    <property type="entry name" value="MetI-like"/>
    <property type="match status" value="1"/>
</dbReference>
<dbReference type="Gene3D" id="1.10.3720.10">
    <property type="entry name" value="MetI-like"/>
    <property type="match status" value="1"/>
</dbReference>
<proteinExistence type="inferred from homology"/>
<dbReference type="EMBL" id="CP123443">
    <property type="protein sequence ID" value="WGK69898.1"/>
    <property type="molecule type" value="Genomic_DNA"/>
</dbReference>
<organism evidence="12 13">
    <name type="scientific">Candidatus Haliotispira prima</name>
    <dbReference type="NCBI Taxonomy" id="3034016"/>
    <lineage>
        <taxon>Bacteria</taxon>
        <taxon>Pseudomonadati</taxon>
        <taxon>Spirochaetota</taxon>
        <taxon>Spirochaetia</taxon>
        <taxon>Spirochaetales</taxon>
        <taxon>Spirochaetaceae</taxon>
        <taxon>Candidatus Haliotispira</taxon>
    </lineage>
</organism>
<dbReference type="PANTHER" id="PTHR30614">
    <property type="entry name" value="MEMBRANE COMPONENT OF AMINO ACID ABC TRANSPORTER"/>
    <property type="match status" value="1"/>
</dbReference>
<dbReference type="PROSITE" id="PS50928">
    <property type="entry name" value="ABC_TM1"/>
    <property type="match status" value="1"/>
</dbReference>
<name>A0ABY8ML37_9SPIO</name>
<feature type="transmembrane region" description="Helical" evidence="10">
    <location>
        <begin position="70"/>
        <end position="90"/>
    </location>
</feature>
<evidence type="ECO:0000256" key="2">
    <source>
        <dbReference type="ARBA" id="ARBA00004429"/>
    </source>
</evidence>
<evidence type="ECO:0000256" key="1">
    <source>
        <dbReference type="ARBA" id="ARBA00003159"/>
    </source>
</evidence>
<accession>A0ABY8ML37</accession>
<reference evidence="12 13" key="1">
    <citation type="submission" date="2023-04" db="EMBL/GenBank/DDBJ databases">
        <title>Spirochaete genome identified in red abalone sample constitutes a novel genus.</title>
        <authorList>
            <person name="Sharma S.P."/>
            <person name="Purcell C.M."/>
            <person name="Hyde J.R."/>
            <person name="Severin A.J."/>
        </authorList>
    </citation>
    <scope>NUCLEOTIDE SEQUENCE [LARGE SCALE GENOMIC DNA]</scope>
    <source>
        <strain evidence="12 13">SP-2023</strain>
    </source>
</reference>
<keyword evidence="6 10" id="KW-0812">Transmembrane</keyword>
<dbReference type="RefSeq" id="WP_326928094.1">
    <property type="nucleotide sequence ID" value="NZ_CP123443.1"/>
</dbReference>
<keyword evidence="5" id="KW-1003">Cell membrane</keyword>
<evidence type="ECO:0000259" key="11">
    <source>
        <dbReference type="PROSITE" id="PS50928"/>
    </source>
</evidence>
<evidence type="ECO:0000256" key="3">
    <source>
        <dbReference type="ARBA" id="ARBA00010072"/>
    </source>
</evidence>
<evidence type="ECO:0000256" key="9">
    <source>
        <dbReference type="ARBA" id="ARBA00023136"/>
    </source>
</evidence>
<feature type="transmembrane region" description="Helical" evidence="10">
    <location>
        <begin position="229"/>
        <end position="250"/>
    </location>
</feature>
<evidence type="ECO:0000256" key="8">
    <source>
        <dbReference type="ARBA" id="ARBA00022989"/>
    </source>
</evidence>
<evidence type="ECO:0000256" key="5">
    <source>
        <dbReference type="ARBA" id="ARBA00022475"/>
    </source>
</evidence>
<dbReference type="InterPro" id="IPR000515">
    <property type="entry name" value="MetI-like"/>
</dbReference>
<dbReference type="NCBIfam" id="TIGR01726">
    <property type="entry name" value="HEQRo_perm_3TM"/>
    <property type="match status" value="1"/>
</dbReference>
<dbReference type="InterPro" id="IPR010065">
    <property type="entry name" value="AA_ABC_transptr_permease_3TM"/>
</dbReference>
<feature type="transmembrane region" description="Helical" evidence="10">
    <location>
        <begin position="30"/>
        <end position="50"/>
    </location>
</feature>
<keyword evidence="7" id="KW-0029">Amino-acid transport</keyword>
<keyword evidence="13" id="KW-1185">Reference proteome</keyword>
<feature type="transmembrane region" description="Helical" evidence="10">
    <location>
        <begin position="102"/>
        <end position="123"/>
    </location>
</feature>
<dbReference type="CDD" id="cd06261">
    <property type="entry name" value="TM_PBP2"/>
    <property type="match status" value="1"/>
</dbReference>
<evidence type="ECO:0000256" key="6">
    <source>
        <dbReference type="ARBA" id="ARBA00022692"/>
    </source>
</evidence>
<feature type="domain" description="ABC transmembrane type-1" evidence="11">
    <location>
        <begin position="66"/>
        <end position="253"/>
    </location>
</feature>
<dbReference type="Proteomes" id="UP001228690">
    <property type="component" value="Chromosome"/>
</dbReference>
<comment type="subcellular location">
    <subcellularLocation>
        <location evidence="2">Cell inner membrane</location>
        <topology evidence="2">Multi-pass membrane protein</topology>
    </subcellularLocation>
    <subcellularLocation>
        <location evidence="10">Cell membrane</location>
        <topology evidence="10">Multi-pass membrane protein</topology>
    </subcellularLocation>
</comment>
<gene>
    <name evidence="12" type="ORF">P0082_03300</name>
</gene>
<dbReference type="PANTHER" id="PTHR30614:SF20">
    <property type="entry name" value="GLUTAMINE TRANSPORT SYSTEM PERMEASE PROTEIN GLNP"/>
    <property type="match status" value="1"/>
</dbReference>
<dbReference type="InterPro" id="IPR035906">
    <property type="entry name" value="MetI-like_sf"/>
</dbReference>
<keyword evidence="9 10" id="KW-0472">Membrane</keyword>
<keyword evidence="8 10" id="KW-1133">Transmembrane helix</keyword>
<evidence type="ECO:0000313" key="12">
    <source>
        <dbReference type="EMBL" id="WGK69898.1"/>
    </source>
</evidence>
<evidence type="ECO:0000256" key="4">
    <source>
        <dbReference type="ARBA" id="ARBA00022448"/>
    </source>
</evidence>
<feature type="transmembrane region" description="Helical" evidence="10">
    <location>
        <begin position="129"/>
        <end position="148"/>
    </location>
</feature>
<keyword evidence="4 10" id="KW-0813">Transport</keyword>
<protein>
    <submittedName>
        <fullName evidence="12">Amino acid ABC transporter permease</fullName>
    </submittedName>
</protein>
<dbReference type="Pfam" id="PF00528">
    <property type="entry name" value="BPD_transp_1"/>
    <property type="match status" value="1"/>
</dbReference>
<evidence type="ECO:0000256" key="7">
    <source>
        <dbReference type="ARBA" id="ARBA00022970"/>
    </source>
</evidence>
<dbReference type="InterPro" id="IPR043429">
    <property type="entry name" value="ArtM/GltK/GlnP/TcyL/YhdX-like"/>
</dbReference>
<sequence>MAQIDLENKKLRIQVNDGALIPAKGDRSGLVSWHLTFWGALAVIAILVIWKPEPYLRILDFLPDGILVTFQVTVLSIIFATMIGLLAGLGQVVHSAWINRITVIYIEVIRGIPLLVQLFYIYYALGRFLNVQGMVAAVIAMAVCYGAYMGEIFRAGIQSIPKGQMEAAIALGMTRRQAIRKVILPQTVRITLPAIGNEFIALLKDSSLVSVLAISDLLRRGREFASTSFLYFETYTMVALVYLVFTLFLSRLVGLMEDRMNKGNEG</sequence>
<evidence type="ECO:0000313" key="13">
    <source>
        <dbReference type="Proteomes" id="UP001228690"/>
    </source>
</evidence>
<comment type="function">
    <text evidence="1">Part of the binding-protein-dependent transport system for glutamine; probably responsible for the translocation of the substrate across the membrane.</text>
</comment>
<comment type="similarity">
    <text evidence="3">Belongs to the binding-protein-dependent transport system permease family. HisMQ subfamily.</text>
</comment>
<evidence type="ECO:0000256" key="10">
    <source>
        <dbReference type="RuleBase" id="RU363032"/>
    </source>
</evidence>